<dbReference type="EMBL" id="UINC01039781">
    <property type="protein sequence ID" value="SVB38764.1"/>
    <property type="molecule type" value="Genomic_DNA"/>
</dbReference>
<evidence type="ECO:0000313" key="1">
    <source>
        <dbReference type="EMBL" id="SVB38764.1"/>
    </source>
</evidence>
<accession>A0A382DL80</accession>
<sequence length="57" mass="6278">MPAHHSLRREAGVTFCQRTYGPIDLPVEGDDQAHIGEALTLAHEGDVFTITAVLEQY</sequence>
<name>A0A382DL80_9ZZZZ</name>
<organism evidence="1">
    <name type="scientific">marine metagenome</name>
    <dbReference type="NCBI Taxonomy" id="408172"/>
    <lineage>
        <taxon>unclassified sequences</taxon>
        <taxon>metagenomes</taxon>
        <taxon>ecological metagenomes</taxon>
    </lineage>
</organism>
<protein>
    <submittedName>
        <fullName evidence="1">Uncharacterized protein</fullName>
    </submittedName>
</protein>
<proteinExistence type="predicted"/>
<reference evidence="1" key="1">
    <citation type="submission" date="2018-05" db="EMBL/GenBank/DDBJ databases">
        <authorList>
            <person name="Lanie J.A."/>
            <person name="Ng W.-L."/>
            <person name="Kazmierczak K.M."/>
            <person name="Andrzejewski T.M."/>
            <person name="Davidsen T.M."/>
            <person name="Wayne K.J."/>
            <person name="Tettelin H."/>
            <person name="Glass J.I."/>
            <person name="Rusch D."/>
            <person name="Podicherti R."/>
            <person name="Tsui H.-C.T."/>
            <person name="Winkler M.E."/>
        </authorList>
    </citation>
    <scope>NUCLEOTIDE SEQUENCE</scope>
</reference>
<dbReference type="AlphaFoldDB" id="A0A382DL80"/>
<gene>
    <name evidence="1" type="ORF">METZ01_LOCUS191618</name>
</gene>